<dbReference type="Proteomes" id="UP001291653">
    <property type="component" value="Unassembled WGS sequence"/>
</dbReference>
<comment type="caution">
    <text evidence="2">The sequence shown here is derived from an EMBL/GenBank/DDBJ whole genome shotgun (WGS) entry which is preliminary data.</text>
</comment>
<proteinExistence type="predicted"/>
<protein>
    <submittedName>
        <fullName evidence="2">Uncharacterized protein</fullName>
    </submittedName>
</protein>
<name>A0ABQ5P1M6_9ACTN</name>
<evidence type="ECO:0000313" key="3">
    <source>
        <dbReference type="Proteomes" id="UP001291653"/>
    </source>
</evidence>
<evidence type="ECO:0000313" key="2">
    <source>
        <dbReference type="EMBL" id="GLF96511.1"/>
    </source>
</evidence>
<feature type="compositionally biased region" description="Basic and acidic residues" evidence="1">
    <location>
        <begin position="30"/>
        <end position="53"/>
    </location>
</feature>
<reference evidence="2 3" key="1">
    <citation type="submission" date="2022-10" db="EMBL/GenBank/DDBJ databases">
        <title>Draft genome sequence of Streptomyces sp. YSPA8.</title>
        <authorList>
            <person name="Moriuchi R."/>
            <person name="Dohra H."/>
            <person name="Yamamura H."/>
            <person name="Kodani S."/>
        </authorList>
    </citation>
    <scope>NUCLEOTIDE SEQUENCE [LARGE SCALE GENOMIC DNA]</scope>
    <source>
        <strain evidence="2 3">YSPA8</strain>
    </source>
</reference>
<sequence length="104" mass="11756">METARALRDLHEVRAHPAAVRAQADADPGPPERKRQDGRVRRTDAEVRAARTRTDTERVTVIARYLAGESLGTLAGTYGVSDRWLKTRLETWSVPLRGRRKRVP</sequence>
<organism evidence="2 3">
    <name type="scientific">Streptomyces yaizuensis</name>
    <dbReference type="NCBI Taxonomy" id="2989713"/>
    <lineage>
        <taxon>Bacteria</taxon>
        <taxon>Bacillati</taxon>
        <taxon>Actinomycetota</taxon>
        <taxon>Actinomycetes</taxon>
        <taxon>Kitasatosporales</taxon>
        <taxon>Streptomycetaceae</taxon>
        <taxon>Streptomyces</taxon>
    </lineage>
</organism>
<evidence type="ECO:0000256" key="1">
    <source>
        <dbReference type="SAM" id="MobiDB-lite"/>
    </source>
</evidence>
<gene>
    <name evidence="2" type="ORF">SYYSPA8_19460</name>
</gene>
<feature type="region of interest" description="Disordered" evidence="1">
    <location>
        <begin position="1"/>
        <end position="53"/>
    </location>
</feature>
<dbReference type="RefSeq" id="WP_323448548.1">
    <property type="nucleotide sequence ID" value="NZ_BSBI01000008.1"/>
</dbReference>
<keyword evidence="3" id="KW-1185">Reference proteome</keyword>
<feature type="compositionally biased region" description="Basic and acidic residues" evidence="1">
    <location>
        <begin position="1"/>
        <end position="15"/>
    </location>
</feature>
<dbReference type="EMBL" id="BSBI01000008">
    <property type="protein sequence ID" value="GLF96511.1"/>
    <property type="molecule type" value="Genomic_DNA"/>
</dbReference>
<accession>A0ABQ5P1M6</accession>